<dbReference type="Gene3D" id="3.40.190.10">
    <property type="entry name" value="Periplasmic binding protein-like II"/>
    <property type="match status" value="1"/>
</dbReference>
<dbReference type="InterPro" id="IPR030678">
    <property type="entry name" value="Peptide/Ni-bd"/>
</dbReference>
<evidence type="ECO:0000313" key="7">
    <source>
        <dbReference type="Proteomes" id="UP001589833"/>
    </source>
</evidence>
<reference evidence="6 7" key="1">
    <citation type="submission" date="2024-09" db="EMBL/GenBank/DDBJ databases">
        <authorList>
            <person name="Sun Q."/>
            <person name="Mori K."/>
        </authorList>
    </citation>
    <scope>NUCLEOTIDE SEQUENCE [LARGE SCALE GENOMIC DNA]</scope>
    <source>
        <strain evidence="6 7">NCAIM B.02301</strain>
    </source>
</reference>
<dbReference type="CDD" id="cd08490">
    <property type="entry name" value="PBP2_NikA_DppA_OppA_like_3"/>
    <property type="match status" value="1"/>
</dbReference>
<evidence type="ECO:0000256" key="4">
    <source>
        <dbReference type="SAM" id="SignalP"/>
    </source>
</evidence>
<dbReference type="PIRSF" id="PIRSF002741">
    <property type="entry name" value="MppA"/>
    <property type="match status" value="1"/>
</dbReference>
<accession>A0ABV6NE12</accession>
<dbReference type="Gene3D" id="3.10.105.10">
    <property type="entry name" value="Dipeptide-binding Protein, Domain 3"/>
    <property type="match status" value="1"/>
</dbReference>
<evidence type="ECO:0000313" key="6">
    <source>
        <dbReference type="EMBL" id="MFC0558894.1"/>
    </source>
</evidence>
<dbReference type="PROSITE" id="PS51257">
    <property type="entry name" value="PROKAR_LIPOPROTEIN"/>
    <property type="match status" value="1"/>
</dbReference>
<feature type="signal peptide" evidence="4">
    <location>
        <begin position="1"/>
        <end position="25"/>
    </location>
</feature>
<dbReference type="SUPFAM" id="SSF53850">
    <property type="entry name" value="Periplasmic binding protein-like II"/>
    <property type="match status" value="1"/>
</dbReference>
<comment type="caution">
    <text evidence="6">The sequence shown here is derived from an EMBL/GenBank/DDBJ whole genome shotgun (WGS) entry which is preliminary data.</text>
</comment>
<dbReference type="EMBL" id="JBHLTR010000006">
    <property type="protein sequence ID" value="MFC0558894.1"/>
    <property type="molecule type" value="Genomic_DNA"/>
</dbReference>
<dbReference type="InterPro" id="IPR039424">
    <property type="entry name" value="SBP_5"/>
</dbReference>
<dbReference type="InterPro" id="IPR000914">
    <property type="entry name" value="SBP_5_dom"/>
</dbReference>
<dbReference type="PANTHER" id="PTHR30290:SF9">
    <property type="entry name" value="OLIGOPEPTIDE-BINDING PROTEIN APPA"/>
    <property type="match status" value="1"/>
</dbReference>
<evidence type="ECO:0000259" key="5">
    <source>
        <dbReference type="Pfam" id="PF00496"/>
    </source>
</evidence>
<feature type="chain" id="PRO_5047184400" evidence="4">
    <location>
        <begin position="26"/>
        <end position="520"/>
    </location>
</feature>
<dbReference type="Proteomes" id="UP001589833">
    <property type="component" value="Unassembled WGS sequence"/>
</dbReference>
<dbReference type="PANTHER" id="PTHR30290">
    <property type="entry name" value="PERIPLASMIC BINDING COMPONENT OF ABC TRANSPORTER"/>
    <property type="match status" value="1"/>
</dbReference>
<evidence type="ECO:0000256" key="3">
    <source>
        <dbReference type="ARBA" id="ARBA00022729"/>
    </source>
</evidence>
<evidence type="ECO:0000256" key="1">
    <source>
        <dbReference type="ARBA" id="ARBA00005695"/>
    </source>
</evidence>
<evidence type="ECO:0000256" key="2">
    <source>
        <dbReference type="ARBA" id="ARBA00022448"/>
    </source>
</evidence>
<proteinExistence type="inferred from homology"/>
<protein>
    <submittedName>
        <fullName evidence="6">Nickel ABC transporter substrate-binding protein</fullName>
    </submittedName>
</protein>
<dbReference type="RefSeq" id="WP_273839443.1">
    <property type="nucleotide sequence ID" value="NZ_JAQQWT010000001.1"/>
</dbReference>
<keyword evidence="7" id="KW-1185">Reference proteome</keyword>
<dbReference type="InterPro" id="IPR050035">
    <property type="entry name" value="NikA"/>
</dbReference>
<keyword evidence="3 4" id="KW-0732">Signal</keyword>
<keyword evidence="2" id="KW-0813">Transport</keyword>
<dbReference type="NCBIfam" id="NF045468">
    <property type="entry name" value="Opp5A_nikA"/>
    <property type="match status" value="1"/>
</dbReference>
<dbReference type="Pfam" id="PF00496">
    <property type="entry name" value="SBP_bac_5"/>
    <property type="match status" value="1"/>
</dbReference>
<comment type="similarity">
    <text evidence="1">Belongs to the bacterial solute-binding protein 5 family.</text>
</comment>
<sequence>MIKKNAIIQMLFVFVLILMTGCNNQSEGSTPAMQEEGTTESSEIEDKSLTMLFSFASKTIDPHQDWMGVRAGIAETLVKIDEDLQIQPWLAESWEQNDEKTWTFNIQEGVTFHDGTPVDGEAVKASFERVMNVNDAIVTNLKIESMEANGQQITFITTEEYPAFLSELVHTNTSIIKADVENISEQPIATGPFQVVDFTAEAEIKLERYEDYWDGVANIDEVTIKFNSDGNVRALALQSGEADIAYHLPPEALDPIENSENLRVESISSLRVHFLLYNQAKPALQDVRVRKALDFLVNRPVTVSEIMNGHATAANGPFHPDFAFASEEEPESYDPEQAEVLLKEAGYEMNDDGKLEKEGEVLELTLATFQGRPELPLMAQYLQAEAASLGIEINIVTVENIDSYLWDQQEEWDLVTYSNLTAPRGDGGYFLNVAYLPEGSLNPGQIDIPELNEITKQLNVTADLKERVDLQKQAVAIIQDEVPQSFILYPHIIVGVNERVKNWSPGSEEYYLITNKMDVE</sequence>
<feature type="domain" description="Solute-binding protein family 5" evidence="5">
    <location>
        <begin position="85"/>
        <end position="434"/>
    </location>
</feature>
<organism evidence="6 7">
    <name type="scientific">Halalkalibacter alkalisediminis</name>
    <dbReference type="NCBI Taxonomy" id="935616"/>
    <lineage>
        <taxon>Bacteria</taxon>
        <taxon>Bacillati</taxon>
        <taxon>Bacillota</taxon>
        <taxon>Bacilli</taxon>
        <taxon>Bacillales</taxon>
        <taxon>Bacillaceae</taxon>
        <taxon>Halalkalibacter</taxon>
    </lineage>
</organism>
<name>A0ABV6NE12_9BACI</name>
<gene>
    <name evidence="6" type="primary">nikA</name>
    <name evidence="6" type="ORF">ACFFH4_07495</name>
</gene>